<accession>A0A1Y0SYE2</accession>
<evidence type="ECO:0000259" key="5">
    <source>
        <dbReference type="SMART" id="SM00701"/>
    </source>
</evidence>
<organism evidence="6 7">
    <name type="scientific">Pasteurella phage vB_PmuP_PHB02</name>
    <dbReference type="NCBI Taxonomy" id="2005054"/>
    <lineage>
        <taxon>Viruses</taxon>
        <taxon>Duplodnaviria</taxon>
        <taxon>Heunggongvirae</taxon>
        <taxon>Uroviricota</taxon>
        <taxon>Caudoviricetes</taxon>
        <taxon>Autographivirales</taxon>
        <taxon>Autotranscriptaviridae</taxon>
        <taxon>Studiervirinae</taxon>
        <taxon>Wuhanvirus</taxon>
        <taxon>Wuhanvirus PHB02</taxon>
    </lineage>
</organism>
<dbReference type="CDD" id="cd06583">
    <property type="entry name" value="PGRP"/>
    <property type="match status" value="1"/>
</dbReference>
<name>A0A1Y0SYE2_9CAUD</name>
<dbReference type="InterPro" id="IPR036505">
    <property type="entry name" value="Amidase/PGRP_sf"/>
</dbReference>
<sequence length="150" mass="16661">MAKVQFKTREVTSFIIIHCSATRPSQDIGVRTLRQWHKERGYLDVGYHLIITRDGTVEEGRIISQVGAHTKGYNAVSVGVCLVGGVDENMQPDANFTDAQKVALKEVLADLKVKYPNAQIKGHNDFAPKACPSFKVSNYLKTGEMYTFKG</sequence>
<evidence type="ECO:0000256" key="1">
    <source>
        <dbReference type="ARBA" id="ARBA00007553"/>
    </source>
</evidence>
<dbReference type="InterPro" id="IPR006619">
    <property type="entry name" value="PGRP_domain_met/bac"/>
</dbReference>
<comment type="similarity">
    <text evidence="1">Belongs to the N-acetylmuramoyl-L-alanine amidase 2 family.</text>
</comment>
<dbReference type="GO" id="GO:0008745">
    <property type="term" value="F:N-acetylmuramoyl-L-alanine amidase activity"/>
    <property type="evidence" value="ECO:0007669"/>
    <property type="project" value="InterPro"/>
</dbReference>
<dbReference type="GO" id="GO:0001897">
    <property type="term" value="P:symbiont-mediated cytolysis of host cell"/>
    <property type="evidence" value="ECO:0007669"/>
    <property type="project" value="UniProtKB-ARBA"/>
</dbReference>
<dbReference type="Pfam" id="PF01510">
    <property type="entry name" value="Amidase_2"/>
    <property type="match status" value="1"/>
</dbReference>
<dbReference type="GO" id="GO:0042742">
    <property type="term" value="P:defense response to bacterium"/>
    <property type="evidence" value="ECO:0007669"/>
    <property type="project" value="UniProtKB-KW"/>
</dbReference>
<evidence type="ECO:0000313" key="6">
    <source>
        <dbReference type="EMBL" id="ARV77595.1"/>
    </source>
</evidence>
<dbReference type="RefSeq" id="YP_009790770.1">
    <property type="nucleotide sequence ID" value="NC_047831.1"/>
</dbReference>
<dbReference type="SMART" id="SM00701">
    <property type="entry name" value="PGRP"/>
    <property type="match status" value="1"/>
</dbReference>
<dbReference type="PANTHER" id="PTHR11022">
    <property type="entry name" value="PEPTIDOGLYCAN RECOGNITION PROTEIN"/>
    <property type="match status" value="1"/>
</dbReference>
<keyword evidence="3" id="KW-0081">Bacteriolytic enzyme</keyword>
<dbReference type="GO" id="GO:0008270">
    <property type="term" value="F:zinc ion binding"/>
    <property type="evidence" value="ECO:0007669"/>
    <property type="project" value="InterPro"/>
</dbReference>
<evidence type="ECO:0000259" key="4">
    <source>
        <dbReference type="SMART" id="SM00644"/>
    </source>
</evidence>
<dbReference type="EMBL" id="MF034659">
    <property type="protein sequence ID" value="ARV77595.1"/>
    <property type="molecule type" value="Genomic_DNA"/>
</dbReference>
<dbReference type="Proteomes" id="UP000226151">
    <property type="component" value="Genome"/>
</dbReference>
<protein>
    <submittedName>
        <fullName evidence="6">N-acetylmuramoyl-L-alanine amidase</fullName>
    </submittedName>
</protein>
<feature type="domain" description="Peptidoglycan recognition protein family" evidence="5">
    <location>
        <begin position="1"/>
        <end position="127"/>
    </location>
</feature>
<keyword evidence="7" id="KW-1185">Reference proteome</keyword>
<keyword evidence="2" id="KW-0929">Antimicrobial</keyword>
<dbReference type="GO" id="GO:0009253">
    <property type="term" value="P:peptidoglycan catabolic process"/>
    <property type="evidence" value="ECO:0007669"/>
    <property type="project" value="InterPro"/>
</dbReference>
<evidence type="ECO:0000313" key="7">
    <source>
        <dbReference type="Proteomes" id="UP000226151"/>
    </source>
</evidence>
<dbReference type="KEGG" id="vg:54980934"/>
<dbReference type="InterPro" id="IPR015510">
    <property type="entry name" value="PGRP"/>
</dbReference>
<evidence type="ECO:0000256" key="3">
    <source>
        <dbReference type="ARBA" id="ARBA00022638"/>
    </source>
</evidence>
<dbReference type="InterPro" id="IPR002502">
    <property type="entry name" value="Amidase_domain"/>
</dbReference>
<feature type="domain" description="N-acetylmuramoyl-L-alanine amidase" evidence="4">
    <location>
        <begin position="1"/>
        <end position="133"/>
    </location>
</feature>
<reference evidence="7" key="1">
    <citation type="submission" date="2017-04" db="EMBL/GenBank/DDBJ databases">
        <title>Complete genome sequence of novel T7-like phage PHB02 against Capsular type A Pasteurella multocida.</title>
        <authorList>
            <person name="Chen B.Y."/>
            <person name="Wu B."/>
            <person name="Sun C.E."/>
            <person name="Song Y.J."/>
        </authorList>
    </citation>
    <scope>NUCLEOTIDE SEQUENCE [LARGE SCALE GENOMIC DNA]</scope>
</reference>
<dbReference type="PANTHER" id="PTHR11022:SF41">
    <property type="entry name" value="PEPTIDOGLYCAN-RECOGNITION PROTEIN LC-RELATED"/>
    <property type="match status" value="1"/>
</dbReference>
<dbReference type="Gene3D" id="3.40.80.10">
    <property type="entry name" value="Peptidoglycan recognition protein-like"/>
    <property type="match status" value="1"/>
</dbReference>
<dbReference type="SUPFAM" id="SSF55846">
    <property type="entry name" value="N-acetylmuramoyl-L-alanine amidase-like"/>
    <property type="match status" value="1"/>
</dbReference>
<proteinExistence type="inferred from homology"/>
<dbReference type="GeneID" id="54980934"/>
<evidence type="ECO:0000256" key="2">
    <source>
        <dbReference type="ARBA" id="ARBA00022529"/>
    </source>
</evidence>
<dbReference type="SMART" id="SM00644">
    <property type="entry name" value="Ami_2"/>
    <property type="match status" value="1"/>
</dbReference>